<dbReference type="GO" id="GO:0016887">
    <property type="term" value="F:ATP hydrolysis activity"/>
    <property type="evidence" value="ECO:0007669"/>
    <property type="project" value="InterPro"/>
</dbReference>
<keyword evidence="3 5" id="KW-0067">ATP-binding</keyword>
<dbReference type="CDD" id="cd03230">
    <property type="entry name" value="ABC_DR_subfamily_A"/>
    <property type="match status" value="1"/>
</dbReference>
<comment type="caution">
    <text evidence="5">The sequence shown here is derived from an EMBL/GenBank/DDBJ whole genome shotgun (WGS) entry which is preliminary data.</text>
</comment>
<dbReference type="eggNOG" id="COG1131">
    <property type="taxonomic scope" value="Bacteria"/>
</dbReference>
<name>D2MQ89_9FIRM</name>
<dbReference type="PROSITE" id="PS50893">
    <property type="entry name" value="ABC_TRANSPORTER_2"/>
    <property type="match status" value="1"/>
</dbReference>
<gene>
    <name evidence="5" type="ORF">HMPREF9013_0438</name>
</gene>
<sequence length="238" mass="26421">MLKITNLHKSYANKEILHGISLEVEDGHIFGFIGHNGSGKSTTIRSVVGILEYESGMIEIDGLDIQKYPIEVKERTAFLPDNPDLYDNISAYQYLNFIGDMVGLEPNIRLKRIESLANDLEISEALGDKIKSLSHGMKQKVAIISAFMREPKLLVLDEPFVGLDPKATFILKNKMKELTAKGSSVFFSSHVLETVQNLCDDVAILSGGHIVKMGSTKELLESGESLEELFLSLENVHE</sequence>
<evidence type="ECO:0000256" key="2">
    <source>
        <dbReference type="ARBA" id="ARBA00022741"/>
    </source>
</evidence>
<dbReference type="EMBL" id="ADFR01000016">
    <property type="protein sequence ID" value="EFC05158.1"/>
    <property type="molecule type" value="Genomic_DNA"/>
</dbReference>
<keyword evidence="2" id="KW-0547">Nucleotide-binding</keyword>
<dbReference type="PANTHER" id="PTHR42939">
    <property type="entry name" value="ABC TRANSPORTER ATP-BINDING PROTEIN ALBC-RELATED"/>
    <property type="match status" value="1"/>
</dbReference>
<organism evidence="5 6">
    <name type="scientific">Bulleidia extructa W1219</name>
    <dbReference type="NCBI Taxonomy" id="679192"/>
    <lineage>
        <taxon>Bacteria</taxon>
        <taxon>Bacillati</taxon>
        <taxon>Bacillota</taxon>
        <taxon>Erysipelotrichia</taxon>
        <taxon>Erysipelotrichales</taxon>
        <taxon>Erysipelotrichaceae</taxon>
        <taxon>Bulleidia</taxon>
    </lineage>
</organism>
<dbReference type="GO" id="GO:0005524">
    <property type="term" value="F:ATP binding"/>
    <property type="evidence" value="ECO:0007669"/>
    <property type="project" value="UniProtKB-KW"/>
</dbReference>
<dbReference type="SUPFAM" id="SSF52540">
    <property type="entry name" value="P-loop containing nucleoside triphosphate hydrolases"/>
    <property type="match status" value="1"/>
</dbReference>
<feature type="domain" description="ABC transporter" evidence="4">
    <location>
        <begin position="2"/>
        <end position="232"/>
    </location>
</feature>
<protein>
    <submittedName>
        <fullName evidence="5">ABC transporter, ATP-binding protein</fullName>
    </submittedName>
</protein>
<evidence type="ECO:0000313" key="5">
    <source>
        <dbReference type="EMBL" id="EFC05158.1"/>
    </source>
</evidence>
<dbReference type="InterPro" id="IPR017871">
    <property type="entry name" value="ABC_transporter-like_CS"/>
</dbReference>
<dbReference type="SMART" id="SM00382">
    <property type="entry name" value="AAA"/>
    <property type="match status" value="1"/>
</dbReference>
<dbReference type="PANTHER" id="PTHR42939:SF1">
    <property type="entry name" value="ABC TRANSPORTER ATP-BINDING PROTEIN ALBC-RELATED"/>
    <property type="match status" value="1"/>
</dbReference>
<dbReference type="RefSeq" id="WP_006627552.1">
    <property type="nucleotide sequence ID" value="NZ_ADFR01000016.1"/>
</dbReference>
<dbReference type="InterPro" id="IPR051782">
    <property type="entry name" value="ABC_Transporter_VariousFunc"/>
</dbReference>
<keyword evidence="1" id="KW-0813">Transport</keyword>
<accession>D2MQ89</accession>
<evidence type="ECO:0000256" key="3">
    <source>
        <dbReference type="ARBA" id="ARBA00022840"/>
    </source>
</evidence>
<evidence type="ECO:0000256" key="1">
    <source>
        <dbReference type="ARBA" id="ARBA00022448"/>
    </source>
</evidence>
<dbReference type="STRING" id="679192.HMPREF9013_0438"/>
<dbReference type="InterPro" id="IPR003439">
    <property type="entry name" value="ABC_transporter-like_ATP-bd"/>
</dbReference>
<proteinExistence type="predicted"/>
<dbReference type="InterPro" id="IPR027417">
    <property type="entry name" value="P-loop_NTPase"/>
</dbReference>
<dbReference type="Gene3D" id="3.40.50.300">
    <property type="entry name" value="P-loop containing nucleotide triphosphate hydrolases"/>
    <property type="match status" value="1"/>
</dbReference>
<dbReference type="OrthoDB" id="9775135at2"/>
<dbReference type="PROSITE" id="PS00211">
    <property type="entry name" value="ABC_TRANSPORTER_1"/>
    <property type="match status" value="1"/>
</dbReference>
<dbReference type="InterPro" id="IPR003593">
    <property type="entry name" value="AAA+_ATPase"/>
</dbReference>
<reference evidence="6" key="1">
    <citation type="submission" date="2009-12" db="EMBL/GenBank/DDBJ databases">
        <title>Sequence of Clostridiales genomosp. BVAB3 str. UPII9-5.</title>
        <authorList>
            <person name="Madupu R."/>
            <person name="Durkin A.S."/>
            <person name="Torralba M."/>
            <person name="Methe B."/>
            <person name="Sutton G.G."/>
            <person name="Strausberg R.L."/>
            <person name="Nelson K.E."/>
        </authorList>
    </citation>
    <scope>NUCLEOTIDE SEQUENCE [LARGE SCALE GENOMIC DNA]</scope>
    <source>
        <strain evidence="6">W1219</strain>
    </source>
</reference>
<dbReference type="Pfam" id="PF00005">
    <property type="entry name" value="ABC_tran"/>
    <property type="match status" value="1"/>
</dbReference>
<evidence type="ECO:0000259" key="4">
    <source>
        <dbReference type="PROSITE" id="PS50893"/>
    </source>
</evidence>
<evidence type="ECO:0000313" key="6">
    <source>
        <dbReference type="Proteomes" id="UP000005017"/>
    </source>
</evidence>
<dbReference type="AlphaFoldDB" id="D2MQ89"/>
<keyword evidence="6" id="KW-1185">Reference proteome</keyword>
<dbReference type="Proteomes" id="UP000005017">
    <property type="component" value="Unassembled WGS sequence"/>
</dbReference>